<protein>
    <recommendedName>
        <fullName evidence="4">Divergent polysaccharide deacetylase</fullName>
    </recommendedName>
</protein>
<dbReference type="CDD" id="cd10936">
    <property type="entry name" value="CE4_DAC2"/>
    <property type="match status" value="1"/>
</dbReference>
<dbReference type="PANTHER" id="PTHR30105:SF2">
    <property type="entry name" value="DIVERGENT POLYSACCHARIDE DEACETYLASE SUPERFAMILY"/>
    <property type="match status" value="1"/>
</dbReference>
<proteinExistence type="predicted"/>
<evidence type="ECO:0000313" key="3">
    <source>
        <dbReference type="Proteomes" id="UP000198773"/>
    </source>
</evidence>
<dbReference type="OrthoDB" id="9784811at2"/>
<evidence type="ECO:0000313" key="2">
    <source>
        <dbReference type="EMBL" id="SEA05614.1"/>
    </source>
</evidence>
<dbReference type="Gene3D" id="3.20.20.370">
    <property type="entry name" value="Glycoside hydrolase/deacetylase"/>
    <property type="match status" value="1"/>
</dbReference>
<dbReference type="RefSeq" id="WP_091338936.1">
    <property type="nucleotide sequence ID" value="NZ_FNRM01000001.1"/>
</dbReference>
<dbReference type="AlphaFoldDB" id="A0A1H3Y440"/>
<dbReference type="STRING" id="152573.SAMN04488051_101507"/>
<gene>
    <name evidence="2" type="ORF">SAMN04488051_101507</name>
</gene>
<dbReference type="PANTHER" id="PTHR30105">
    <property type="entry name" value="UNCHARACTERIZED YIBQ-RELATED"/>
    <property type="match status" value="1"/>
</dbReference>
<keyword evidence="3" id="KW-1185">Reference proteome</keyword>
<dbReference type="InterPro" id="IPR011330">
    <property type="entry name" value="Glyco_hydro/deAcase_b/a-brl"/>
</dbReference>
<organism evidence="2 3">
    <name type="scientific">Alkalimonas amylolytica</name>
    <dbReference type="NCBI Taxonomy" id="152573"/>
    <lineage>
        <taxon>Bacteria</taxon>
        <taxon>Pseudomonadati</taxon>
        <taxon>Pseudomonadota</taxon>
        <taxon>Gammaproteobacteria</taxon>
        <taxon>Alkalimonas</taxon>
    </lineage>
</organism>
<dbReference type="Pfam" id="PF04748">
    <property type="entry name" value="Polysacc_deac_2"/>
    <property type="match status" value="1"/>
</dbReference>
<reference evidence="2 3" key="1">
    <citation type="submission" date="2016-10" db="EMBL/GenBank/DDBJ databases">
        <authorList>
            <person name="de Groot N.N."/>
        </authorList>
    </citation>
    <scope>NUCLEOTIDE SEQUENCE [LARGE SCALE GENOMIC DNA]</scope>
    <source>
        <strain evidence="2 3">CGMCC 1.3430</strain>
    </source>
</reference>
<dbReference type="SUPFAM" id="SSF88713">
    <property type="entry name" value="Glycoside hydrolase/deacetylase"/>
    <property type="match status" value="1"/>
</dbReference>
<evidence type="ECO:0008006" key="4">
    <source>
        <dbReference type="Google" id="ProtNLM"/>
    </source>
</evidence>
<dbReference type="GO" id="GO:0005975">
    <property type="term" value="P:carbohydrate metabolic process"/>
    <property type="evidence" value="ECO:0007669"/>
    <property type="project" value="InterPro"/>
</dbReference>
<feature type="signal peptide" evidence="1">
    <location>
        <begin position="1"/>
        <end position="21"/>
    </location>
</feature>
<evidence type="ECO:0000256" key="1">
    <source>
        <dbReference type="SAM" id="SignalP"/>
    </source>
</evidence>
<name>A0A1H3Y440_ALKAM</name>
<sequence length="257" mass="28945">MHGLLKLLLLCLLVCCTSVAAKPQIAIIIDDIGYQRSDLDMVRLPYPLTIAVLPFTPYGQQSAQLAYSQRKDVMLHMPMQASNGKALGPGGLTRDMNRVDFTRQLSYALQDIPYAIGVNNHMGSLLTELDQPMSWLMQYLKQRQLFFVDSLTTVHSRARFQAEQHGVTNLSRHVFLDNDVSEDALQQQFDLLIRIAKRHNRAIAIGHPYPETYRFLQQRLAELPELGVELVPISAFLPEHHRVIAAGYTAPAIAALE</sequence>
<feature type="chain" id="PRO_5011558698" description="Divergent polysaccharide deacetylase" evidence="1">
    <location>
        <begin position="22"/>
        <end position="257"/>
    </location>
</feature>
<dbReference type="Proteomes" id="UP000198773">
    <property type="component" value="Unassembled WGS sequence"/>
</dbReference>
<dbReference type="InterPro" id="IPR006837">
    <property type="entry name" value="Divergent_DAC"/>
</dbReference>
<keyword evidence="1" id="KW-0732">Signal</keyword>
<dbReference type="EMBL" id="FNRM01000001">
    <property type="protein sequence ID" value="SEA05614.1"/>
    <property type="molecule type" value="Genomic_DNA"/>
</dbReference>
<accession>A0A1H3Y440</accession>